<reference evidence="1 2" key="1">
    <citation type="submission" date="2024-06" db="EMBL/GenBank/DDBJ databases">
        <title>Genomic Encyclopedia of Type Strains, Phase IV (KMG-IV): sequencing the most valuable type-strain genomes for metagenomic binning, comparative biology and taxonomic classification.</title>
        <authorList>
            <person name="Goeker M."/>
        </authorList>
    </citation>
    <scope>NUCLEOTIDE SEQUENCE [LARGE SCALE GENOMIC DNA]</scope>
    <source>
        <strain evidence="1 2">DSM 27865</strain>
    </source>
</reference>
<dbReference type="Proteomes" id="UP001549076">
    <property type="component" value="Unassembled WGS sequence"/>
</dbReference>
<dbReference type="RefSeq" id="WP_354193670.1">
    <property type="nucleotide sequence ID" value="NZ_JBEPML010000004.1"/>
</dbReference>
<gene>
    <name evidence="1" type="ORF">ABID37_001545</name>
</gene>
<evidence type="ECO:0000313" key="2">
    <source>
        <dbReference type="Proteomes" id="UP001549076"/>
    </source>
</evidence>
<accession>A0ABV2MZN4</accession>
<proteinExistence type="predicted"/>
<dbReference type="EMBL" id="JBEPML010000004">
    <property type="protein sequence ID" value="MET3791337.1"/>
    <property type="molecule type" value="Genomic_DNA"/>
</dbReference>
<protein>
    <recommendedName>
        <fullName evidence="3">DUF885 domain-containing protein</fullName>
    </recommendedName>
</protein>
<comment type="caution">
    <text evidence="1">The sequence shown here is derived from an EMBL/GenBank/DDBJ whole genome shotgun (WGS) entry which is preliminary data.</text>
</comment>
<organism evidence="1 2">
    <name type="scientific">Aquamicrobium terrae</name>
    <dbReference type="NCBI Taxonomy" id="1324945"/>
    <lineage>
        <taxon>Bacteria</taxon>
        <taxon>Pseudomonadati</taxon>
        <taxon>Pseudomonadota</taxon>
        <taxon>Alphaproteobacteria</taxon>
        <taxon>Hyphomicrobiales</taxon>
        <taxon>Phyllobacteriaceae</taxon>
        <taxon>Aquamicrobium</taxon>
    </lineage>
</organism>
<keyword evidence="2" id="KW-1185">Reference proteome</keyword>
<evidence type="ECO:0000313" key="1">
    <source>
        <dbReference type="EMBL" id="MET3791337.1"/>
    </source>
</evidence>
<name>A0ABV2MZN4_9HYPH</name>
<evidence type="ECO:0008006" key="3">
    <source>
        <dbReference type="Google" id="ProtNLM"/>
    </source>
</evidence>
<sequence length="389" mass="43409">MELGRQLARLTAGIDGLYRAANRGAGFLNAEGLIPVAMAAGIAPQPLRDYDEAEEALIDFRSRLGDAETALRRDWLDEMSDSLLALVATFRGDPISFGERLERQIRVPLKAVPQPIIDGLHSEIRSALDELGFRGGSLAEDHARWAEGAVIPTDTVLAVIADYQAEARARCAARMFAFDDEWMMPVGCNAAPFSAYCDYPSRQMLLNLDFPYTAFSLKHLATHEAFPGHLVHMKLREIAVAEERMPLEAAQVVTSSASSALYEGIADNGLHFLDWIEGPEDRLGLALQKLRSALRCTAAWMHHGEGRPLDEIVPEIAAASLQDLTTTRSRLAFLAHDLRAPFVHAYWCGYTAVNEIWTSVETERRRDFWAFLYGHMHTPRTLARHWERA</sequence>